<evidence type="ECO:0000313" key="1">
    <source>
        <dbReference type="EMBL" id="RGS34884.1"/>
    </source>
</evidence>
<sequence length="262" mass="30992">MKKIDIPLKNALKEFLEPYGFKKVRGRYPYFVKVINDEIIQVITFRNLIGMGYITIVGVATVYGGEIDFSISPKDNGNWLDNYDIGIYKRLKFDNEKFIDIPETKYPLIEPDIEEKDFQQAIEYTISIVQNLLLPVLARVTDLPSCVSFYQQFSRSELSLYSEIKDISEGLLNFLVFKNVEEYQKNRMMLYDKGKMEMLKEMELGYLPYTQEDYERAVIEKLEYTQEQIRLFTEQRNSPEILAEIEYRKNLNIKSLREQKVI</sequence>
<accession>A0A412IDF3</accession>
<comment type="caution">
    <text evidence="1">The sequence shown here is derived from an EMBL/GenBank/DDBJ whole genome shotgun (WGS) entry which is preliminary data.</text>
</comment>
<gene>
    <name evidence="1" type="ORF">DWX94_14395</name>
</gene>
<evidence type="ECO:0000313" key="2">
    <source>
        <dbReference type="Proteomes" id="UP000283295"/>
    </source>
</evidence>
<protein>
    <recommendedName>
        <fullName evidence="3">DUF4304 domain-containing protein</fullName>
    </recommendedName>
</protein>
<name>A0A412IDF3_9FIRM</name>
<reference evidence="1 2" key="1">
    <citation type="submission" date="2018-08" db="EMBL/GenBank/DDBJ databases">
        <title>A genome reference for cultivated species of the human gut microbiota.</title>
        <authorList>
            <person name="Zou Y."/>
            <person name="Xue W."/>
            <person name="Luo G."/>
        </authorList>
    </citation>
    <scope>NUCLEOTIDE SEQUENCE [LARGE SCALE GENOMIC DNA]</scope>
    <source>
        <strain evidence="1 2">AF22-21</strain>
    </source>
</reference>
<dbReference type="EMBL" id="QRVK01000084">
    <property type="protein sequence ID" value="RGS34884.1"/>
    <property type="molecule type" value="Genomic_DNA"/>
</dbReference>
<dbReference type="Proteomes" id="UP000283295">
    <property type="component" value="Unassembled WGS sequence"/>
</dbReference>
<dbReference type="OrthoDB" id="1815687at2"/>
<evidence type="ECO:0008006" key="3">
    <source>
        <dbReference type="Google" id="ProtNLM"/>
    </source>
</evidence>
<organism evidence="1 2">
    <name type="scientific">Coprococcus eutactus</name>
    <dbReference type="NCBI Taxonomy" id="33043"/>
    <lineage>
        <taxon>Bacteria</taxon>
        <taxon>Bacillati</taxon>
        <taxon>Bacillota</taxon>
        <taxon>Clostridia</taxon>
        <taxon>Lachnospirales</taxon>
        <taxon>Lachnospiraceae</taxon>
        <taxon>Coprococcus</taxon>
    </lineage>
</organism>
<dbReference type="AlphaFoldDB" id="A0A412IDF3"/>
<proteinExistence type="predicted"/>